<dbReference type="SUPFAM" id="SSF53850">
    <property type="entry name" value="Periplasmic binding protein-like II"/>
    <property type="match status" value="1"/>
</dbReference>
<evidence type="ECO:0000313" key="7">
    <source>
        <dbReference type="EMBL" id="MBR1140480.1"/>
    </source>
</evidence>
<comment type="function">
    <text evidence="1">NodD regulates the expression of the nodABCFE genes which encode other nodulation proteins. NodD is also a negative regulator of its own expression. Binds flavonoids as inducers.</text>
</comment>
<dbReference type="CDD" id="cd08422">
    <property type="entry name" value="PBP2_CrgA_like"/>
    <property type="match status" value="1"/>
</dbReference>
<evidence type="ECO:0000256" key="5">
    <source>
        <dbReference type="ARBA" id="ARBA00023163"/>
    </source>
</evidence>
<dbReference type="InterPro" id="IPR000847">
    <property type="entry name" value="LysR_HTH_N"/>
</dbReference>
<dbReference type="InterPro" id="IPR005119">
    <property type="entry name" value="LysR_subst-bd"/>
</dbReference>
<dbReference type="Pfam" id="PF00126">
    <property type="entry name" value="HTH_1"/>
    <property type="match status" value="1"/>
</dbReference>
<dbReference type="Gene3D" id="1.10.10.10">
    <property type="entry name" value="Winged helix-like DNA-binding domain superfamily/Winged helix DNA-binding domain"/>
    <property type="match status" value="1"/>
</dbReference>
<dbReference type="SUPFAM" id="SSF46785">
    <property type="entry name" value="Winged helix' DNA-binding domain"/>
    <property type="match status" value="1"/>
</dbReference>
<evidence type="ECO:0000256" key="3">
    <source>
        <dbReference type="ARBA" id="ARBA00023015"/>
    </source>
</evidence>
<dbReference type="PANTHER" id="PTHR30537">
    <property type="entry name" value="HTH-TYPE TRANSCRIPTIONAL REGULATOR"/>
    <property type="match status" value="1"/>
</dbReference>
<evidence type="ECO:0000259" key="6">
    <source>
        <dbReference type="PROSITE" id="PS50931"/>
    </source>
</evidence>
<dbReference type="InterPro" id="IPR036388">
    <property type="entry name" value="WH-like_DNA-bd_sf"/>
</dbReference>
<evidence type="ECO:0000256" key="4">
    <source>
        <dbReference type="ARBA" id="ARBA00023125"/>
    </source>
</evidence>
<organism evidence="7 8">
    <name type="scientific">Bradyrhizobium denitrificans</name>
    <dbReference type="NCBI Taxonomy" id="2734912"/>
    <lineage>
        <taxon>Bacteria</taxon>
        <taxon>Pseudomonadati</taxon>
        <taxon>Pseudomonadota</taxon>
        <taxon>Alphaproteobacteria</taxon>
        <taxon>Hyphomicrobiales</taxon>
        <taxon>Nitrobacteraceae</taxon>
        <taxon>Bradyrhizobium</taxon>
    </lineage>
</organism>
<dbReference type="Pfam" id="PF03466">
    <property type="entry name" value="LysR_substrate"/>
    <property type="match status" value="1"/>
</dbReference>
<reference evidence="8" key="1">
    <citation type="journal article" date="2021" name="ISME J.">
        <title>Evolutionary origin and ecological implication of a unique nif island in free-living Bradyrhizobium lineages.</title>
        <authorList>
            <person name="Tao J."/>
        </authorList>
    </citation>
    <scope>NUCLEOTIDE SEQUENCE [LARGE SCALE GENOMIC DNA]</scope>
    <source>
        <strain evidence="8">SZCCT0094</strain>
    </source>
</reference>
<gene>
    <name evidence="7" type="ORF">JQ619_32470</name>
</gene>
<keyword evidence="3" id="KW-0805">Transcription regulation</keyword>
<dbReference type="PROSITE" id="PS50931">
    <property type="entry name" value="HTH_LYSR"/>
    <property type="match status" value="1"/>
</dbReference>
<evidence type="ECO:0000256" key="2">
    <source>
        <dbReference type="ARBA" id="ARBA00009437"/>
    </source>
</evidence>
<keyword evidence="4" id="KW-0238">DNA-binding</keyword>
<comment type="similarity">
    <text evidence="2">Belongs to the LysR transcriptional regulatory family.</text>
</comment>
<dbReference type="EMBL" id="JAFCLK010000041">
    <property type="protein sequence ID" value="MBR1140480.1"/>
    <property type="molecule type" value="Genomic_DNA"/>
</dbReference>
<evidence type="ECO:0000313" key="8">
    <source>
        <dbReference type="Proteomes" id="UP001314635"/>
    </source>
</evidence>
<evidence type="ECO:0000256" key="1">
    <source>
        <dbReference type="ARBA" id="ARBA00003502"/>
    </source>
</evidence>
<accession>A0ABS5GGM4</accession>
<keyword evidence="8" id="KW-1185">Reference proteome</keyword>
<sequence length="307" mass="34637">MPRSRDGFTDMDWDKLKVFHAAAEAGSFTHAGEQLGLSQSAVSRQVSALEQELAVSLFHRHARGLILTEQGDLLFRTAHDVFMQLQAARAKLTDSRERPSGDLKITTTPGVGINWLIPRLGEFTSLYPEIRISLIVTDEELDLSMREADVAIRTRKPTQPDLIQRKLFAISFHAYCSPEYVKRFGTPRTLDELDDHRIIMLADGQVAPHLQNRSWLVDAGRNGSGPREAYFRVNNILGLVRACQQGLGIAALPDYLVEENSRLVQLFGESDSIQLDTYFVYPEELKTVARVQVFRDFVVSKAQRWPA</sequence>
<dbReference type="PRINTS" id="PR00039">
    <property type="entry name" value="HTHLYSR"/>
</dbReference>
<feature type="domain" description="HTH lysR-type" evidence="6">
    <location>
        <begin position="11"/>
        <end position="68"/>
    </location>
</feature>
<dbReference type="Proteomes" id="UP001314635">
    <property type="component" value="Unassembled WGS sequence"/>
</dbReference>
<dbReference type="InterPro" id="IPR036390">
    <property type="entry name" value="WH_DNA-bd_sf"/>
</dbReference>
<proteinExistence type="inferred from homology"/>
<dbReference type="PANTHER" id="PTHR30537:SF20">
    <property type="entry name" value="TRANSCRIPTIONAL REGULATORY PROTEIN"/>
    <property type="match status" value="1"/>
</dbReference>
<dbReference type="InterPro" id="IPR058163">
    <property type="entry name" value="LysR-type_TF_proteobact-type"/>
</dbReference>
<name>A0ABS5GGM4_9BRAD</name>
<protein>
    <submittedName>
        <fullName evidence="7">LysR family transcriptional regulator</fullName>
    </submittedName>
</protein>
<dbReference type="Gene3D" id="3.40.190.290">
    <property type="match status" value="1"/>
</dbReference>
<comment type="caution">
    <text evidence="7">The sequence shown here is derived from an EMBL/GenBank/DDBJ whole genome shotgun (WGS) entry which is preliminary data.</text>
</comment>
<keyword evidence="5" id="KW-0804">Transcription</keyword>
<dbReference type="RefSeq" id="WP_012046630.1">
    <property type="nucleotide sequence ID" value="NZ_JABFDP010000006.1"/>
</dbReference>